<dbReference type="GeneID" id="37031335"/>
<proteinExistence type="predicted"/>
<feature type="compositionally biased region" description="Low complexity" evidence="1">
    <location>
        <begin position="576"/>
        <end position="587"/>
    </location>
</feature>
<feature type="region of interest" description="Disordered" evidence="1">
    <location>
        <begin position="347"/>
        <end position="405"/>
    </location>
</feature>
<organism evidence="2 3">
    <name type="scientific">Jaminaea rosea</name>
    <dbReference type="NCBI Taxonomy" id="1569628"/>
    <lineage>
        <taxon>Eukaryota</taxon>
        <taxon>Fungi</taxon>
        <taxon>Dikarya</taxon>
        <taxon>Basidiomycota</taxon>
        <taxon>Ustilaginomycotina</taxon>
        <taxon>Exobasidiomycetes</taxon>
        <taxon>Microstromatales</taxon>
        <taxon>Microstromatales incertae sedis</taxon>
        <taxon>Jaminaea</taxon>
    </lineage>
</organism>
<feature type="region of interest" description="Disordered" evidence="1">
    <location>
        <begin position="438"/>
        <end position="493"/>
    </location>
</feature>
<dbReference type="AlphaFoldDB" id="A0A316V0S8"/>
<feature type="compositionally biased region" description="Polar residues" evidence="1">
    <location>
        <begin position="443"/>
        <end position="461"/>
    </location>
</feature>
<reference evidence="2 3" key="1">
    <citation type="journal article" date="2018" name="Mol. Biol. Evol.">
        <title>Broad Genomic Sampling Reveals a Smut Pathogenic Ancestry of the Fungal Clade Ustilaginomycotina.</title>
        <authorList>
            <person name="Kijpornyongpan T."/>
            <person name="Mondo S.J."/>
            <person name="Barry K."/>
            <person name="Sandor L."/>
            <person name="Lee J."/>
            <person name="Lipzen A."/>
            <person name="Pangilinan J."/>
            <person name="LaButti K."/>
            <person name="Hainaut M."/>
            <person name="Henrissat B."/>
            <person name="Grigoriev I.V."/>
            <person name="Spatafora J.W."/>
            <person name="Aime M.C."/>
        </authorList>
    </citation>
    <scope>NUCLEOTIDE SEQUENCE [LARGE SCALE GENOMIC DNA]</scope>
    <source>
        <strain evidence="2 3">MCA 5214</strain>
    </source>
</reference>
<accession>A0A316V0S8</accession>
<feature type="region of interest" description="Disordered" evidence="1">
    <location>
        <begin position="149"/>
        <end position="180"/>
    </location>
</feature>
<evidence type="ECO:0000256" key="1">
    <source>
        <dbReference type="SAM" id="MobiDB-lite"/>
    </source>
</evidence>
<dbReference type="RefSeq" id="XP_025365694.1">
    <property type="nucleotide sequence ID" value="XM_025509512.1"/>
</dbReference>
<sequence length="668" mass="71362">MQPLLRIDARNGRGPCEVKSRRPSACRHVQGLWVRPASLIHLSFAPTTSTSNQHPSIIAATQRDISLPPVPSRPAKMPVTGDYFIISTSLRGLPQYMRDVLVPMHKSKVKFLGSLTTPGGYEEVMAAVCDAWGITRDQGQLALLDTCEEEEDDNDDDATTTTATVSSADSSFESSRRHHRRNKAAATFGALMTAEKEPAQLISSQREWELFWDEHRDDISEERGWWFEIVERPSLPFAFTMAANISEKKGAASTTASQTTAARTSTPPAQPGSSSGSSTTSAVPPPSRDNGTTSAHPFADIPVLDRVKDSVLQAFGQRVPQNGTEAAHRVLDTLENIIGLVGPVSGATASTQPAQQTTSGNAAPAGTASTAAARPTETEGGSSQTHREEAAAQPLPSARPVSDQQPQMTDFERLMARSRAQGEALNAFFGNVTQRRAERLNPGSGSRSNELGSDNNSTDTPPSEPLRESETPLASRPDSSYASATGTSAYSIPSAAVSTSTSTSSVPDAVRAQNDHLASLWEKRLQQMGHELPETHTYLNRFPQQSVGRAQSTTATLESQQPQQPPPEDHDKGQGRSTSTTSPSTRSEGSASEWEMLRQETNEGTVGVNSSANTNTSAPASTSTELPTMVPATTTPPSIEQNNQTLADAFTEMLARSRNAQSSGSGGQ</sequence>
<feature type="compositionally biased region" description="Polar residues" evidence="1">
    <location>
        <begin position="631"/>
        <end position="643"/>
    </location>
</feature>
<dbReference type="Proteomes" id="UP000245884">
    <property type="component" value="Unassembled WGS sequence"/>
</dbReference>
<feature type="compositionally biased region" description="Low complexity" evidence="1">
    <location>
        <begin position="347"/>
        <end position="375"/>
    </location>
</feature>
<feature type="compositionally biased region" description="Low complexity" evidence="1">
    <location>
        <begin position="251"/>
        <end position="282"/>
    </location>
</feature>
<feature type="region of interest" description="Disordered" evidence="1">
    <location>
        <begin position="545"/>
        <end position="643"/>
    </location>
</feature>
<gene>
    <name evidence="2" type="ORF">BDZ90DRAFT_34575</name>
</gene>
<evidence type="ECO:0000313" key="3">
    <source>
        <dbReference type="Proteomes" id="UP000245884"/>
    </source>
</evidence>
<protein>
    <submittedName>
        <fullName evidence="2">Uncharacterized protein</fullName>
    </submittedName>
</protein>
<feature type="compositionally biased region" description="Low complexity" evidence="1">
    <location>
        <begin position="159"/>
        <end position="173"/>
    </location>
</feature>
<feature type="compositionally biased region" description="Low complexity" evidence="1">
    <location>
        <begin position="609"/>
        <end position="624"/>
    </location>
</feature>
<evidence type="ECO:0000313" key="2">
    <source>
        <dbReference type="EMBL" id="PWN31082.1"/>
    </source>
</evidence>
<feature type="compositionally biased region" description="Acidic residues" evidence="1">
    <location>
        <begin position="149"/>
        <end position="158"/>
    </location>
</feature>
<feature type="region of interest" description="Disordered" evidence="1">
    <location>
        <begin position="250"/>
        <end position="297"/>
    </location>
</feature>
<feature type="compositionally biased region" description="Low complexity" evidence="1">
    <location>
        <begin position="479"/>
        <end position="493"/>
    </location>
</feature>
<dbReference type="EMBL" id="KZ819662">
    <property type="protein sequence ID" value="PWN31082.1"/>
    <property type="molecule type" value="Genomic_DNA"/>
</dbReference>
<name>A0A316V0S8_9BASI</name>
<feature type="compositionally biased region" description="Polar residues" evidence="1">
    <location>
        <begin position="545"/>
        <end position="559"/>
    </location>
</feature>
<dbReference type="STRING" id="1569628.A0A316V0S8"/>
<keyword evidence="3" id="KW-1185">Reference proteome</keyword>